<comment type="subcellular location">
    <subcellularLocation>
        <location evidence="1">Cell membrane</location>
        <topology evidence="1">Multi-pass membrane protein</topology>
    </subcellularLocation>
</comment>
<keyword evidence="2" id="KW-1133">Transmembrane helix</keyword>
<keyword evidence="2" id="KW-0812">Transmembrane</keyword>
<organism evidence="5 6">
    <name type="scientific">Thalassobacillus devorans</name>
    <dbReference type="NCBI Taxonomy" id="279813"/>
    <lineage>
        <taxon>Bacteria</taxon>
        <taxon>Bacillati</taxon>
        <taxon>Bacillota</taxon>
        <taxon>Bacilli</taxon>
        <taxon>Bacillales</taxon>
        <taxon>Bacillaceae</taxon>
        <taxon>Thalassobacillus</taxon>
    </lineage>
</organism>
<dbReference type="Gene3D" id="3.40.50.720">
    <property type="entry name" value="NAD(P)-binding Rossmann-like Domain"/>
    <property type="match status" value="1"/>
</dbReference>
<sequence>MPKPFRRAVQFSMTLAALIFIMTIVFMQFENYTFFDSFWMTIVSVLAIGYGDLVPVSNAGKIFAMLFVPLTMGFSTYLLTFVAASMIEGRLSKKWERKKMDNQIKRMKNHYIICGYGRVGEQVLREFSQQKYNVVIVDNDKETVEKIPEDIPYIMDDAKKNDVLNHAGIDKAKGIVITTSDDAVNVFITLTAKGLNKDIETIVRAEEFETEDKMRRAGADHVVNTNDLGGRRMALSMIKPASIHYIDSIMHAESGHHKVEEITISQNSKLANKKATELRTQDNYGISVLGIERNGDFIGLADTDAIIQTDDKLILFGDGENIKFFIESSFE</sequence>
<dbReference type="PANTHER" id="PTHR43833">
    <property type="entry name" value="POTASSIUM CHANNEL PROTEIN 2-RELATED-RELATED"/>
    <property type="match status" value="1"/>
</dbReference>
<name>A0ABQ1PRH4_9BACI</name>
<evidence type="ECO:0000313" key="6">
    <source>
        <dbReference type="Proteomes" id="UP000619534"/>
    </source>
</evidence>
<dbReference type="InterPro" id="IPR036721">
    <property type="entry name" value="RCK_C_sf"/>
</dbReference>
<reference evidence="6" key="1">
    <citation type="journal article" date="2019" name="Int. J. Syst. Evol. Microbiol.">
        <title>The Global Catalogue of Microorganisms (GCM) 10K type strain sequencing project: providing services to taxonomists for standard genome sequencing and annotation.</title>
        <authorList>
            <consortium name="The Broad Institute Genomics Platform"/>
            <consortium name="The Broad Institute Genome Sequencing Center for Infectious Disease"/>
            <person name="Wu L."/>
            <person name="Ma J."/>
        </authorList>
    </citation>
    <scope>NUCLEOTIDE SEQUENCE [LARGE SCALE GENOMIC DNA]</scope>
    <source>
        <strain evidence="6">CCM 7282</strain>
    </source>
</reference>
<evidence type="ECO:0000256" key="2">
    <source>
        <dbReference type="SAM" id="Phobius"/>
    </source>
</evidence>
<dbReference type="SUPFAM" id="SSF116726">
    <property type="entry name" value="TrkA C-terminal domain-like"/>
    <property type="match status" value="1"/>
</dbReference>
<dbReference type="RefSeq" id="WP_062439459.1">
    <property type="nucleotide sequence ID" value="NZ_BMCJ01000008.1"/>
</dbReference>
<dbReference type="PROSITE" id="PS51202">
    <property type="entry name" value="RCK_C"/>
    <property type="match status" value="1"/>
</dbReference>
<dbReference type="Gene3D" id="1.10.287.70">
    <property type="match status" value="1"/>
</dbReference>
<dbReference type="SUPFAM" id="SSF51735">
    <property type="entry name" value="NAD(P)-binding Rossmann-fold domains"/>
    <property type="match status" value="1"/>
</dbReference>
<gene>
    <name evidence="5" type="ORF">GCM10007216_35430</name>
</gene>
<dbReference type="Gene3D" id="3.30.70.1450">
    <property type="entry name" value="Regulator of K+ conductance, C-terminal domain"/>
    <property type="match status" value="1"/>
</dbReference>
<keyword evidence="2" id="KW-0472">Membrane</keyword>
<dbReference type="InterPro" id="IPR036291">
    <property type="entry name" value="NAD(P)-bd_dom_sf"/>
</dbReference>
<feature type="domain" description="RCK C-terminal" evidence="4">
    <location>
        <begin position="247"/>
        <end position="331"/>
    </location>
</feature>
<feature type="transmembrane region" description="Helical" evidence="2">
    <location>
        <begin position="12"/>
        <end position="29"/>
    </location>
</feature>
<dbReference type="PANTHER" id="PTHR43833:SF9">
    <property type="entry name" value="POTASSIUM CHANNEL PROTEIN YUGO-RELATED"/>
    <property type="match status" value="1"/>
</dbReference>
<keyword evidence="5" id="KW-0407">Ion channel</keyword>
<keyword evidence="5" id="KW-0813">Transport</keyword>
<keyword evidence="5" id="KW-0406">Ion transport</keyword>
<dbReference type="EMBL" id="BMCJ01000008">
    <property type="protein sequence ID" value="GGD01627.1"/>
    <property type="molecule type" value="Genomic_DNA"/>
</dbReference>
<dbReference type="InterPro" id="IPR006037">
    <property type="entry name" value="RCK_C"/>
</dbReference>
<comment type="caution">
    <text evidence="5">The sequence shown here is derived from an EMBL/GenBank/DDBJ whole genome shotgun (WGS) entry which is preliminary data.</text>
</comment>
<dbReference type="Pfam" id="PF07885">
    <property type="entry name" value="Ion_trans_2"/>
    <property type="match status" value="1"/>
</dbReference>
<dbReference type="PROSITE" id="PS51201">
    <property type="entry name" value="RCK_N"/>
    <property type="match status" value="1"/>
</dbReference>
<accession>A0ABQ1PRH4</accession>
<dbReference type="InterPro" id="IPR013099">
    <property type="entry name" value="K_chnl_dom"/>
</dbReference>
<evidence type="ECO:0000256" key="1">
    <source>
        <dbReference type="ARBA" id="ARBA00004651"/>
    </source>
</evidence>
<proteinExistence type="predicted"/>
<dbReference type="SUPFAM" id="SSF81324">
    <property type="entry name" value="Voltage-gated potassium channels"/>
    <property type="match status" value="1"/>
</dbReference>
<protein>
    <submittedName>
        <fullName evidence="5">Potassium channel protein</fullName>
    </submittedName>
</protein>
<keyword evidence="6" id="KW-1185">Reference proteome</keyword>
<dbReference type="Proteomes" id="UP000619534">
    <property type="component" value="Unassembled WGS sequence"/>
</dbReference>
<feature type="domain" description="RCK N-terminal" evidence="3">
    <location>
        <begin position="108"/>
        <end position="223"/>
    </location>
</feature>
<dbReference type="InterPro" id="IPR003148">
    <property type="entry name" value="RCK_N"/>
</dbReference>
<dbReference type="Pfam" id="PF02080">
    <property type="entry name" value="TrkA_C"/>
    <property type="match status" value="1"/>
</dbReference>
<dbReference type="GO" id="GO:0034220">
    <property type="term" value="P:monoatomic ion transmembrane transport"/>
    <property type="evidence" value="ECO:0007669"/>
    <property type="project" value="UniProtKB-KW"/>
</dbReference>
<evidence type="ECO:0000313" key="5">
    <source>
        <dbReference type="EMBL" id="GGD01627.1"/>
    </source>
</evidence>
<feature type="transmembrane region" description="Helical" evidence="2">
    <location>
        <begin position="62"/>
        <end position="87"/>
    </location>
</feature>
<dbReference type="InterPro" id="IPR050721">
    <property type="entry name" value="Trk_Ktr_HKT_K-transport"/>
</dbReference>
<evidence type="ECO:0000259" key="4">
    <source>
        <dbReference type="PROSITE" id="PS51202"/>
    </source>
</evidence>
<evidence type="ECO:0000259" key="3">
    <source>
        <dbReference type="PROSITE" id="PS51201"/>
    </source>
</evidence>
<dbReference type="Pfam" id="PF02254">
    <property type="entry name" value="TrkA_N"/>
    <property type="match status" value="1"/>
</dbReference>